<dbReference type="InterPro" id="IPR036259">
    <property type="entry name" value="MFS_trans_sf"/>
</dbReference>
<proteinExistence type="predicted"/>
<keyword evidence="4 6" id="KW-1133">Transmembrane helix</keyword>
<gene>
    <name evidence="8" type="ORF">AOQ84DRAFT_299167</name>
</gene>
<dbReference type="PROSITE" id="PS00217">
    <property type="entry name" value="SUGAR_TRANSPORT_2"/>
    <property type="match status" value="1"/>
</dbReference>
<reference evidence="8 9" key="1">
    <citation type="journal article" date="2016" name="Nat. Commun.">
        <title>Ectomycorrhizal ecology is imprinted in the genome of the dominant symbiotic fungus Cenococcum geophilum.</title>
        <authorList>
            <consortium name="DOE Joint Genome Institute"/>
            <person name="Peter M."/>
            <person name="Kohler A."/>
            <person name="Ohm R.A."/>
            <person name="Kuo A."/>
            <person name="Krutzmann J."/>
            <person name="Morin E."/>
            <person name="Arend M."/>
            <person name="Barry K.W."/>
            <person name="Binder M."/>
            <person name="Choi C."/>
            <person name="Clum A."/>
            <person name="Copeland A."/>
            <person name="Grisel N."/>
            <person name="Haridas S."/>
            <person name="Kipfer T."/>
            <person name="LaButti K."/>
            <person name="Lindquist E."/>
            <person name="Lipzen A."/>
            <person name="Maire R."/>
            <person name="Meier B."/>
            <person name="Mihaltcheva S."/>
            <person name="Molinier V."/>
            <person name="Murat C."/>
            <person name="Poggeler S."/>
            <person name="Quandt C.A."/>
            <person name="Sperisen C."/>
            <person name="Tritt A."/>
            <person name="Tisserant E."/>
            <person name="Crous P.W."/>
            <person name="Henrissat B."/>
            <person name="Nehls U."/>
            <person name="Egli S."/>
            <person name="Spatafora J.W."/>
            <person name="Grigoriev I.V."/>
            <person name="Martin F.M."/>
        </authorList>
    </citation>
    <scope>NUCLEOTIDE SEQUENCE [LARGE SCALE GENOMIC DNA]</scope>
    <source>
        <strain evidence="8 9">CBS 207.34</strain>
    </source>
</reference>
<keyword evidence="2" id="KW-0813">Transport</keyword>
<evidence type="ECO:0000256" key="5">
    <source>
        <dbReference type="ARBA" id="ARBA00023136"/>
    </source>
</evidence>
<evidence type="ECO:0000313" key="9">
    <source>
        <dbReference type="Proteomes" id="UP000250140"/>
    </source>
</evidence>
<dbReference type="GO" id="GO:0022857">
    <property type="term" value="F:transmembrane transporter activity"/>
    <property type="evidence" value="ECO:0007669"/>
    <property type="project" value="InterPro"/>
</dbReference>
<evidence type="ECO:0000259" key="7">
    <source>
        <dbReference type="PROSITE" id="PS50850"/>
    </source>
</evidence>
<dbReference type="InterPro" id="IPR005828">
    <property type="entry name" value="MFS_sugar_transport-like"/>
</dbReference>
<dbReference type="PROSITE" id="PS50850">
    <property type="entry name" value="MFS"/>
    <property type="match status" value="1"/>
</dbReference>
<dbReference type="PANTHER" id="PTHR23511:SF34">
    <property type="entry name" value="SYNAPTIC VESICLE GLYCOPROTEIN 2"/>
    <property type="match status" value="1"/>
</dbReference>
<evidence type="ECO:0000256" key="6">
    <source>
        <dbReference type="SAM" id="Phobius"/>
    </source>
</evidence>
<dbReference type="Gene3D" id="1.20.1250.20">
    <property type="entry name" value="MFS general substrate transporter like domains"/>
    <property type="match status" value="1"/>
</dbReference>
<keyword evidence="5 6" id="KW-0472">Membrane</keyword>
<dbReference type="EMBL" id="KV750320">
    <property type="protein sequence ID" value="OCL05312.1"/>
    <property type="molecule type" value="Genomic_DNA"/>
</dbReference>
<dbReference type="PANTHER" id="PTHR23511">
    <property type="entry name" value="SYNAPTIC VESICLE GLYCOPROTEIN 2"/>
    <property type="match status" value="1"/>
</dbReference>
<dbReference type="Pfam" id="PF00083">
    <property type="entry name" value="Sugar_tr"/>
    <property type="match status" value="1"/>
</dbReference>
<feature type="domain" description="Major facilitator superfamily (MFS) profile" evidence="7">
    <location>
        <begin position="1"/>
        <end position="121"/>
    </location>
</feature>
<sequence length="121" mass="13557">MTWRSIMGLCIGADCPLSAAITSEFAPRRHKARMMAWVLFMQPIGQLLANVLSLVVLAHITSDGTVCKTDDCIRTIDRIWRLVVGLGTVPAVISLAFRFTIPESPRYKMDIKRKVMKAHDD</sequence>
<evidence type="ECO:0000313" key="8">
    <source>
        <dbReference type="EMBL" id="OCL05312.1"/>
    </source>
</evidence>
<dbReference type="Proteomes" id="UP000250140">
    <property type="component" value="Unassembled WGS sequence"/>
</dbReference>
<comment type="subcellular location">
    <subcellularLocation>
        <location evidence="1">Membrane</location>
        <topology evidence="1">Multi-pass membrane protein</topology>
    </subcellularLocation>
</comment>
<feature type="non-terminal residue" evidence="8">
    <location>
        <position position="1"/>
    </location>
</feature>
<dbReference type="InterPro" id="IPR005829">
    <property type="entry name" value="Sugar_transporter_CS"/>
</dbReference>
<feature type="transmembrane region" description="Helical" evidence="6">
    <location>
        <begin position="79"/>
        <end position="101"/>
    </location>
</feature>
<dbReference type="InterPro" id="IPR020846">
    <property type="entry name" value="MFS_dom"/>
</dbReference>
<feature type="transmembrane region" description="Helical" evidence="6">
    <location>
        <begin position="37"/>
        <end position="59"/>
    </location>
</feature>
<dbReference type="AlphaFoldDB" id="A0A8E2JQ59"/>
<keyword evidence="3 6" id="KW-0812">Transmembrane</keyword>
<name>A0A8E2JQ59_9PEZI</name>
<evidence type="ECO:0000256" key="4">
    <source>
        <dbReference type="ARBA" id="ARBA00022989"/>
    </source>
</evidence>
<evidence type="ECO:0000256" key="2">
    <source>
        <dbReference type="ARBA" id="ARBA00022448"/>
    </source>
</evidence>
<protein>
    <recommendedName>
        <fullName evidence="7">Major facilitator superfamily (MFS) profile domain-containing protein</fullName>
    </recommendedName>
</protein>
<keyword evidence="9" id="KW-1185">Reference proteome</keyword>
<dbReference type="OrthoDB" id="433512at2759"/>
<organism evidence="8 9">
    <name type="scientific">Glonium stellatum</name>
    <dbReference type="NCBI Taxonomy" id="574774"/>
    <lineage>
        <taxon>Eukaryota</taxon>
        <taxon>Fungi</taxon>
        <taxon>Dikarya</taxon>
        <taxon>Ascomycota</taxon>
        <taxon>Pezizomycotina</taxon>
        <taxon>Dothideomycetes</taxon>
        <taxon>Pleosporomycetidae</taxon>
        <taxon>Gloniales</taxon>
        <taxon>Gloniaceae</taxon>
        <taxon>Glonium</taxon>
    </lineage>
</organism>
<accession>A0A8E2JQ59</accession>
<evidence type="ECO:0000256" key="1">
    <source>
        <dbReference type="ARBA" id="ARBA00004141"/>
    </source>
</evidence>
<dbReference type="SUPFAM" id="SSF103473">
    <property type="entry name" value="MFS general substrate transporter"/>
    <property type="match status" value="1"/>
</dbReference>
<dbReference type="GO" id="GO:0016020">
    <property type="term" value="C:membrane"/>
    <property type="evidence" value="ECO:0007669"/>
    <property type="project" value="UniProtKB-SubCell"/>
</dbReference>
<evidence type="ECO:0000256" key="3">
    <source>
        <dbReference type="ARBA" id="ARBA00022692"/>
    </source>
</evidence>